<evidence type="ECO:0000256" key="3">
    <source>
        <dbReference type="ARBA" id="ARBA00022448"/>
    </source>
</evidence>
<evidence type="ECO:0000256" key="10">
    <source>
        <dbReference type="RuleBase" id="RU365011"/>
    </source>
</evidence>
<keyword evidence="7 10" id="KW-0653">Protein transport</keyword>
<dbReference type="EC" id="3.1.-.-" evidence="10"/>
<comment type="function">
    <text evidence="10">Involved in inositol deacylation of GPI-anchored proteins which plays important roles in the quality control and ER-associated degradation of GPI-anchored proteins.</text>
</comment>
<dbReference type="InterPro" id="IPR039529">
    <property type="entry name" value="PGAP1/BST1"/>
</dbReference>
<feature type="domain" description="GPI inositol-deacylase PGAP1-like alpha/beta" evidence="11">
    <location>
        <begin position="83"/>
        <end position="288"/>
    </location>
</feature>
<evidence type="ECO:0000256" key="2">
    <source>
        <dbReference type="ARBA" id="ARBA00006931"/>
    </source>
</evidence>
<organism evidence="12">
    <name type="scientific">Anoplophora glabripennis</name>
    <name type="common">Asian longhorn beetle</name>
    <name type="synonym">Anoplophora nobilis</name>
    <dbReference type="NCBI Taxonomy" id="217634"/>
    <lineage>
        <taxon>Eukaryota</taxon>
        <taxon>Metazoa</taxon>
        <taxon>Ecdysozoa</taxon>
        <taxon>Arthropoda</taxon>
        <taxon>Hexapoda</taxon>
        <taxon>Insecta</taxon>
        <taxon>Pterygota</taxon>
        <taxon>Neoptera</taxon>
        <taxon>Endopterygota</taxon>
        <taxon>Coleoptera</taxon>
        <taxon>Polyphaga</taxon>
        <taxon>Cucujiformia</taxon>
        <taxon>Chrysomeloidea</taxon>
        <taxon>Cerambycidae</taxon>
        <taxon>Lamiinae</taxon>
        <taxon>Lamiini</taxon>
        <taxon>Anoplophora</taxon>
    </lineage>
</organism>
<dbReference type="InterPro" id="IPR029058">
    <property type="entry name" value="AB_hydrolase_fold"/>
</dbReference>
<evidence type="ECO:0000256" key="8">
    <source>
        <dbReference type="ARBA" id="ARBA00022989"/>
    </source>
</evidence>
<name>V5GS79_ANOGL</name>
<keyword evidence="5 10" id="KW-0378">Hydrolase</keyword>
<dbReference type="GO" id="GO:0006505">
    <property type="term" value="P:GPI anchor metabolic process"/>
    <property type="evidence" value="ECO:0007669"/>
    <property type="project" value="TreeGrafter"/>
</dbReference>
<feature type="transmembrane region" description="Helical" evidence="10">
    <location>
        <begin position="679"/>
        <end position="698"/>
    </location>
</feature>
<feature type="transmembrane region" description="Helical" evidence="10">
    <location>
        <begin position="594"/>
        <end position="611"/>
    </location>
</feature>
<feature type="non-terminal residue" evidence="12">
    <location>
        <position position="748"/>
    </location>
</feature>
<dbReference type="Gene3D" id="3.40.50.1820">
    <property type="entry name" value="alpha/beta hydrolase"/>
    <property type="match status" value="1"/>
</dbReference>
<reference evidence="12" key="1">
    <citation type="submission" date="2013-07" db="EMBL/GenBank/DDBJ databases">
        <title>Midgut Transcriptome Profiling of Anoplphora glabripennis, a Lignocellulose Degrading, Wood-Boring Cerambycid.</title>
        <authorList>
            <person name="Scully E.D."/>
            <person name="Hoover K."/>
            <person name="Carlson J.E."/>
            <person name="Tien M."/>
            <person name="Geib S.M."/>
        </authorList>
    </citation>
    <scope>NUCLEOTIDE SEQUENCE</scope>
</reference>
<dbReference type="GO" id="GO:0006888">
    <property type="term" value="P:endoplasmic reticulum to Golgi vesicle-mediated transport"/>
    <property type="evidence" value="ECO:0007669"/>
    <property type="project" value="TreeGrafter"/>
</dbReference>
<feature type="non-terminal residue" evidence="12">
    <location>
        <position position="1"/>
    </location>
</feature>
<evidence type="ECO:0000259" key="11">
    <source>
        <dbReference type="Pfam" id="PF07819"/>
    </source>
</evidence>
<dbReference type="PANTHER" id="PTHR15495:SF7">
    <property type="entry name" value="GPI INOSITOL-DEACYLASE"/>
    <property type="match status" value="1"/>
</dbReference>
<sequence length="748" mass="85727">LIINKMCPINGFTCICLIFVIVYGIGLVIFLSDFEENKCEMTYMFEYPKFVKISNKKDEQFIKYGLYAYSEGTLTTKVRSMRFDGIPVLFIPGNRGSYKQVRSLSSVALRKALSLRSYHFDYFTMDFNSELSGVYGPLLYDQLKYIKYSLNRIFELYREGSKPNSIIIIGHSIGGVIAKKLVAELETNSVSILITLVAPLKRPPIIFDYHTSHFYNDYKSTENNNTLIISISGGYSDFLVPSYLSDIKEHNLLHIVSTNIPKSWIEANHVEIIWCKQIVLAINRALFDSIDLRTKQISTNLTYLNQVFKHHLVQHSGLKVQKLGSYSVETEINYNGQWIESLLRQYSVEFFHGLKETHWYMVKLINLPTHQMLSVLAINLDTDNWVFACNAYFPKGGSRVCTKATNLTHLSEITPSIMYKRRYLQINMHDLKKNNGELTHVVIRALPTKEPLVFHMDIYNSVERRIVVDLPNWWNLKRTIILKETSKNAVHYDLLLPQLQHVLQFYQLFVEPLKCGVPTHHASATLMVTWGNQDHHAYFTNTERNPLNIRLYSSKPQSHSTSSAVVKLTLEPFCTYQLSIKPCIFGSLGQMARIYTPLLLTNIAVIMLMILRYQLKSLKNGSCPIFFVAIKEGVKAYYTLPIVKILSVILRKIEMYDRLPKTDIFYLTEEGTEFFGSHIILFLCSVGIVLLLGVIYIISLVTLDSTINKLSLKLTGILFLSISSTDFITTLLEKAPFIIAILLVFASI</sequence>
<dbReference type="OrthoDB" id="348976at2759"/>
<keyword evidence="6 10" id="KW-0256">Endoplasmic reticulum</keyword>
<dbReference type="EMBL" id="GALX01001457">
    <property type="protein sequence ID" value="JAB67009.1"/>
    <property type="molecule type" value="Transcribed_RNA"/>
</dbReference>
<keyword evidence="9 10" id="KW-0472">Membrane</keyword>
<keyword evidence="8 10" id="KW-1133">Transmembrane helix</keyword>
<dbReference type="SUPFAM" id="SSF53474">
    <property type="entry name" value="alpha/beta-Hydrolases"/>
    <property type="match status" value="1"/>
</dbReference>
<gene>
    <name evidence="12" type="primary">PGAP1</name>
</gene>
<proteinExistence type="inferred from homology"/>
<dbReference type="InterPro" id="IPR012908">
    <property type="entry name" value="PGAP1-ab_dom-like"/>
</dbReference>
<protein>
    <recommendedName>
        <fullName evidence="10">GPI inositol-deacylase</fullName>
        <ecNumber evidence="10">3.1.-.-</ecNumber>
    </recommendedName>
</protein>
<evidence type="ECO:0000313" key="12">
    <source>
        <dbReference type="EMBL" id="JAB67009.1"/>
    </source>
</evidence>
<evidence type="ECO:0000256" key="1">
    <source>
        <dbReference type="ARBA" id="ARBA00004477"/>
    </source>
</evidence>
<dbReference type="GO" id="GO:0050185">
    <property type="term" value="F:phosphatidylinositol deacylase activity"/>
    <property type="evidence" value="ECO:0007669"/>
    <property type="project" value="TreeGrafter"/>
</dbReference>
<comment type="subcellular location">
    <subcellularLocation>
        <location evidence="1">Endoplasmic reticulum membrane</location>
        <topology evidence="1">Multi-pass membrane protein</topology>
    </subcellularLocation>
</comment>
<dbReference type="GO" id="GO:0005789">
    <property type="term" value="C:endoplasmic reticulum membrane"/>
    <property type="evidence" value="ECO:0007669"/>
    <property type="project" value="UniProtKB-SubCell"/>
</dbReference>
<evidence type="ECO:0000256" key="7">
    <source>
        <dbReference type="ARBA" id="ARBA00022927"/>
    </source>
</evidence>
<comment type="similarity">
    <text evidence="2 10">Belongs to the GPI inositol-deacylase family.</text>
</comment>
<evidence type="ECO:0000256" key="6">
    <source>
        <dbReference type="ARBA" id="ARBA00022824"/>
    </source>
</evidence>
<keyword evidence="4 10" id="KW-0812">Transmembrane</keyword>
<feature type="transmembrane region" description="Helical" evidence="10">
    <location>
        <begin position="12"/>
        <end position="31"/>
    </location>
</feature>
<accession>V5GS79</accession>
<comment type="caution">
    <text evidence="10">Lacks conserved residue(s) required for the propagation of feature annotation.</text>
</comment>
<evidence type="ECO:0000256" key="5">
    <source>
        <dbReference type="ARBA" id="ARBA00022801"/>
    </source>
</evidence>
<feature type="transmembrane region" description="Helical" evidence="10">
    <location>
        <begin position="718"/>
        <end position="745"/>
    </location>
</feature>
<dbReference type="GO" id="GO:0015031">
    <property type="term" value="P:protein transport"/>
    <property type="evidence" value="ECO:0007669"/>
    <property type="project" value="UniProtKB-KW"/>
</dbReference>
<dbReference type="AlphaFoldDB" id="V5GS79"/>
<dbReference type="Pfam" id="PF07819">
    <property type="entry name" value="PGAP1"/>
    <property type="match status" value="1"/>
</dbReference>
<evidence type="ECO:0000256" key="9">
    <source>
        <dbReference type="ARBA" id="ARBA00023136"/>
    </source>
</evidence>
<dbReference type="PANTHER" id="PTHR15495">
    <property type="entry name" value="NEGATIVE REGULATOR OF VESICLE FORMATION-RELATED"/>
    <property type="match status" value="1"/>
</dbReference>
<keyword evidence="3 10" id="KW-0813">Transport</keyword>
<dbReference type="Pfam" id="PF24660">
    <property type="entry name" value="PGAP1_3rd"/>
    <property type="match status" value="1"/>
</dbReference>
<evidence type="ECO:0000256" key="4">
    <source>
        <dbReference type="ARBA" id="ARBA00022692"/>
    </source>
</evidence>